<evidence type="ECO:0000313" key="10">
    <source>
        <dbReference type="Proteomes" id="UP000307702"/>
    </source>
</evidence>
<dbReference type="InterPro" id="IPR036155">
    <property type="entry name" value="Crypto/Photolyase_N_sf"/>
</dbReference>
<keyword evidence="10" id="KW-1185">Reference proteome</keyword>
<dbReference type="Gene3D" id="3.40.50.620">
    <property type="entry name" value="HUPs"/>
    <property type="match status" value="1"/>
</dbReference>
<feature type="binding site" evidence="6">
    <location>
        <begin position="377"/>
        <end position="379"/>
    </location>
    <ligand>
        <name>FAD</name>
        <dbReference type="ChEBI" id="CHEBI:57692"/>
    </ligand>
</feature>
<accession>A0A8H2PKQ9</accession>
<dbReference type="PRINTS" id="PR00147">
    <property type="entry name" value="DNAPHOTLYASE"/>
</dbReference>
<dbReference type="GO" id="GO:0003913">
    <property type="term" value="F:DNA photolyase activity"/>
    <property type="evidence" value="ECO:0007669"/>
    <property type="project" value="InterPro"/>
</dbReference>
<dbReference type="PANTHER" id="PTHR11455">
    <property type="entry name" value="CRYPTOCHROME"/>
    <property type="match status" value="1"/>
</dbReference>
<dbReference type="AlphaFoldDB" id="A0A8H2PKQ9"/>
<proteinExistence type="inferred from homology"/>
<comment type="similarity">
    <text evidence="1 7">Belongs to the DNA photolyase class-1 family.</text>
</comment>
<dbReference type="InterPro" id="IPR002081">
    <property type="entry name" value="Cryptochrome/DNA_photolyase_1"/>
</dbReference>
<evidence type="ECO:0000256" key="3">
    <source>
        <dbReference type="ARBA" id="ARBA00022630"/>
    </source>
</evidence>
<dbReference type="SUPFAM" id="SSF48173">
    <property type="entry name" value="Cryptochrome/photolyase FAD-binding domain"/>
    <property type="match status" value="1"/>
</dbReference>
<comment type="cofactor">
    <cofactor evidence="6 7">
        <name>FAD</name>
        <dbReference type="ChEBI" id="CHEBI:57692"/>
    </cofactor>
    <text evidence="6 7">Binds 1 FAD per subunit.</text>
</comment>
<evidence type="ECO:0000256" key="2">
    <source>
        <dbReference type="ARBA" id="ARBA00017881"/>
    </source>
</evidence>
<sequence>MKRSLYWLTNDLRVNDNTALTLASQSDKLLCVYVVDKNWFQAGNYQAKPLGNKRWHFLQDCLTDFNQRLLALGQQLYIVYGDTLSSLTNLCQQYDITDVITTRLPGTYENSLITQLSNRFPQVTVNKVEQFTLFKQDLLPFELEQLPTSYSKFKKAIVDTVISPVIPPTIALPSPFKNMPSPTIFRPQWLPDTPYQETTLGFNFVGGEKSALTHLEHYFSSDLPLNYQEVRNNLDGWDNSSKLSPWLGYGCISARQVITAITDFENTHGKNKSTECLYLEILWREYFQWLHYKVGSKMYQFKGLAQHSPLTSFYPERFNKWCLGRTPYPLVNACMNELRQTGYLSNRGRQIVASCLVNELSVDWRYGAAWFEERLIDYDAAVNWGNWQYIAGVGVDPRGGRHFNIDKQSALYDPDGAYTAKWSAQDNNTNQSYQTLDSVDASDWPVSNNSLTHDSLAGDNDS</sequence>
<dbReference type="InterPro" id="IPR006050">
    <property type="entry name" value="DNA_photolyase_N"/>
</dbReference>
<dbReference type="InterPro" id="IPR005101">
    <property type="entry name" value="Cryptochr/Photolyase_FAD-bd"/>
</dbReference>
<evidence type="ECO:0000259" key="8">
    <source>
        <dbReference type="PROSITE" id="PS51645"/>
    </source>
</evidence>
<dbReference type="Pfam" id="PF03441">
    <property type="entry name" value="FAD_binding_7"/>
    <property type="match status" value="1"/>
</dbReference>
<dbReference type="InterPro" id="IPR014133">
    <property type="entry name" value="Cry_DASH"/>
</dbReference>
<protein>
    <recommendedName>
        <fullName evidence="2 7">Cryptochrome DASH</fullName>
    </recommendedName>
</protein>
<evidence type="ECO:0000256" key="1">
    <source>
        <dbReference type="ARBA" id="ARBA00005862"/>
    </source>
</evidence>
<dbReference type="SUPFAM" id="SSF52425">
    <property type="entry name" value="Cryptochrome/photolyase, N-terminal domain"/>
    <property type="match status" value="1"/>
</dbReference>
<feature type="binding site" evidence="6">
    <location>
        <begin position="240"/>
        <end position="244"/>
    </location>
    <ligand>
        <name>FAD</name>
        <dbReference type="ChEBI" id="CHEBI:57692"/>
    </ligand>
</feature>
<reference evidence="9 10" key="1">
    <citation type="submission" date="2019-05" db="EMBL/GenBank/DDBJ databases">
        <title>Colwellia ponticola sp. nov., isolated from seawater.</title>
        <authorList>
            <person name="Yoon J.-H."/>
        </authorList>
    </citation>
    <scope>NUCLEOTIDE SEQUENCE [LARGE SCALE GENOMIC DNA]</scope>
    <source>
        <strain evidence="9 10">OISW-25</strain>
    </source>
</reference>
<dbReference type="Pfam" id="PF00875">
    <property type="entry name" value="DNA_photolyase"/>
    <property type="match status" value="1"/>
</dbReference>
<keyword evidence="5 7" id="KW-0157">Chromophore</keyword>
<gene>
    <name evidence="9" type="ORF">FCS21_05660</name>
</gene>
<dbReference type="GO" id="GO:0000719">
    <property type="term" value="P:photoreactive repair"/>
    <property type="evidence" value="ECO:0007669"/>
    <property type="project" value="TreeGrafter"/>
</dbReference>
<dbReference type="PANTHER" id="PTHR11455:SF22">
    <property type="entry name" value="CRYPTOCHROME DASH"/>
    <property type="match status" value="1"/>
</dbReference>
<evidence type="ECO:0000256" key="7">
    <source>
        <dbReference type="RuleBase" id="RU367151"/>
    </source>
</evidence>
<dbReference type="GO" id="GO:0071949">
    <property type="term" value="F:FAD binding"/>
    <property type="evidence" value="ECO:0007669"/>
    <property type="project" value="TreeGrafter"/>
</dbReference>
<comment type="function">
    <text evidence="7">May have a photoreceptor function.</text>
</comment>
<evidence type="ECO:0000256" key="4">
    <source>
        <dbReference type="ARBA" id="ARBA00022827"/>
    </source>
</evidence>
<keyword evidence="4 6" id="KW-0274">FAD</keyword>
<evidence type="ECO:0000313" key="9">
    <source>
        <dbReference type="EMBL" id="TMM46443.1"/>
    </source>
</evidence>
<dbReference type="EMBL" id="SZVP01000003">
    <property type="protein sequence ID" value="TMM46443.1"/>
    <property type="molecule type" value="Genomic_DNA"/>
</dbReference>
<feature type="domain" description="Photolyase/cryptochrome alpha/beta" evidence="8">
    <location>
        <begin position="2"/>
        <end position="139"/>
    </location>
</feature>
<dbReference type="GO" id="GO:0003677">
    <property type="term" value="F:DNA binding"/>
    <property type="evidence" value="ECO:0007669"/>
    <property type="project" value="TreeGrafter"/>
</dbReference>
<feature type="binding site" evidence="6">
    <location>
        <position position="227"/>
    </location>
    <ligand>
        <name>FAD</name>
        <dbReference type="ChEBI" id="CHEBI:57692"/>
    </ligand>
</feature>
<keyword evidence="3 6" id="KW-0285">Flavoprotein</keyword>
<comment type="caution">
    <text evidence="9">The sequence shown here is derived from an EMBL/GenBank/DDBJ whole genome shotgun (WGS) entry which is preliminary data.</text>
</comment>
<evidence type="ECO:0000256" key="6">
    <source>
        <dbReference type="PIRSR" id="PIRSR602081-1"/>
    </source>
</evidence>
<dbReference type="InterPro" id="IPR014729">
    <property type="entry name" value="Rossmann-like_a/b/a_fold"/>
</dbReference>
<comment type="cofactor">
    <cofactor evidence="7">
        <name>(6R)-5,10-methylene-5,6,7,8-tetrahydrofolate</name>
        <dbReference type="ChEBI" id="CHEBI:15636"/>
    </cofactor>
    <text evidence="7">Binds 1 5,10-methenyltetrahydrofolate (MTHF) per subunit.</text>
</comment>
<dbReference type="Proteomes" id="UP000307702">
    <property type="component" value="Unassembled WGS sequence"/>
</dbReference>
<dbReference type="InterPro" id="IPR036134">
    <property type="entry name" value="Crypto/Photolyase_FAD-like_sf"/>
</dbReference>
<dbReference type="Gene3D" id="1.10.579.10">
    <property type="entry name" value="DNA Cyclobutane Dipyrimidine Photolyase, subunit A, domain 3"/>
    <property type="match status" value="1"/>
</dbReference>
<dbReference type="RefSeq" id="WP_138621289.1">
    <property type="nucleotide sequence ID" value="NZ_SZVP01000003.1"/>
</dbReference>
<dbReference type="Gene3D" id="1.25.40.80">
    <property type="match status" value="1"/>
</dbReference>
<name>A0A8H2PKQ9_9GAMM</name>
<feature type="binding site" evidence="6">
    <location>
        <begin position="280"/>
        <end position="287"/>
    </location>
    <ligand>
        <name>FAD</name>
        <dbReference type="ChEBI" id="CHEBI:57692"/>
    </ligand>
</feature>
<dbReference type="OrthoDB" id="9772484at2"/>
<dbReference type="NCBIfam" id="TIGR02765">
    <property type="entry name" value="crypto_DASH"/>
    <property type="match status" value="1"/>
</dbReference>
<organism evidence="9 10">
    <name type="scientific">Colwellia ponticola</name>
    <dbReference type="NCBI Taxonomy" id="2304625"/>
    <lineage>
        <taxon>Bacteria</taxon>
        <taxon>Pseudomonadati</taxon>
        <taxon>Pseudomonadota</taxon>
        <taxon>Gammaproteobacteria</taxon>
        <taxon>Alteromonadales</taxon>
        <taxon>Colwelliaceae</taxon>
        <taxon>Colwellia</taxon>
    </lineage>
</organism>
<evidence type="ECO:0000256" key="5">
    <source>
        <dbReference type="ARBA" id="ARBA00022991"/>
    </source>
</evidence>
<dbReference type="PROSITE" id="PS51645">
    <property type="entry name" value="PHR_CRY_ALPHA_BETA"/>
    <property type="match status" value="1"/>
</dbReference>